<evidence type="ECO:0000313" key="1">
    <source>
        <dbReference type="EMBL" id="TXD35038.1"/>
    </source>
</evidence>
<comment type="caution">
    <text evidence="1">The sequence shown here is derived from an EMBL/GenBank/DDBJ whole genome shotgun (WGS) entry which is preliminary data.</text>
</comment>
<dbReference type="RefSeq" id="WP_146974674.1">
    <property type="nucleotide sequence ID" value="NZ_VOSL01000052.1"/>
</dbReference>
<dbReference type="PANTHER" id="PTHR43611:SF3">
    <property type="entry name" value="FLAVIN MONONUCLEOTIDE HYDROLASE 1, CHLOROPLATIC"/>
    <property type="match status" value="1"/>
</dbReference>
<dbReference type="GO" id="GO:0016787">
    <property type="term" value="F:hydrolase activity"/>
    <property type="evidence" value="ECO:0007669"/>
    <property type="project" value="UniProtKB-KW"/>
</dbReference>
<dbReference type="Pfam" id="PF00702">
    <property type="entry name" value="Hydrolase"/>
    <property type="match status" value="1"/>
</dbReference>
<keyword evidence="1" id="KW-0378">Hydrolase</keyword>
<dbReference type="InterPro" id="IPR036412">
    <property type="entry name" value="HAD-like_sf"/>
</dbReference>
<name>A0A5C6X7F2_9DELT</name>
<dbReference type="SUPFAM" id="SSF56784">
    <property type="entry name" value="HAD-like"/>
    <property type="match status" value="1"/>
</dbReference>
<dbReference type="NCBIfam" id="TIGR01509">
    <property type="entry name" value="HAD-SF-IA-v3"/>
    <property type="match status" value="1"/>
</dbReference>
<reference evidence="1 2" key="1">
    <citation type="submission" date="2019-08" db="EMBL/GenBank/DDBJ databases">
        <title>Bradymonadales sp. TMQ2.</title>
        <authorList>
            <person name="Liang Q."/>
        </authorList>
    </citation>
    <scope>NUCLEOTIDE SEQUENCE [LARGE SCALE GENOMIC DNA]</scope>
    <source>
        <strain evidence="1 2">TMQ2</strain>
    </source>
</reference>
<dbReference type="OrthoDB" id="9797415at2"/>
<evidence type="ECO:0000313" key="2">
    <source>
        <dbReference type="Proteomes" id="UP000321046"/>
    </source>
</evidence>
<dbReference type="AlphaFoldDB" id="A0A5C6X7F2"/>
<organism evidence="1 2">
    <name type="scientific">Lujinxingia vulgaris</name>
    <dbReference type="NCBI Taxonomy" id="2600176"/>
    <lineage>
        <taxon>Bacteria</taxon>
        <taxon>Deltaproteobacteria</taxon>
        <taxon>Bradymonadales</taxon>
        <taxon>Lujinxingiaceae</taxon>
        <taxon>Lujinxingia</taxon>
    </lineage>
</organism>
<dbReference type="InterPro" id="IPR023214">
    <property type="entry name" value="HAD_sf"/>
</dbReference>
<dbReference type="PANTHER" id="PTHR43611">
    <property type="entry name" value="ALPHA-D-GLUCOSE 1-PHOSPHATE PHOSPHATASE"/>
    <property type="match status" value="1"/>
</dbReference>
<accession>A0A5C6X7F2</accession>
<gene>
    <name evidence="1" type="ORF">FRC96_11675</name>
</gene>
<dbReference type="Gene3D" id="3.40.50.1000">
    <property type="entry name" value="HAD superfamily/HAD-like"/>
    <property type="match status" value="1"/>
</dbReference>
<dbReference type="Proteomes" id="UP000321046">
    <property type="component" value="Unassembled WGS sequence"/>
</dbReference>
<dbReference type="InterPro" id="IPR006439">
    <property type="entry name" value="HAD-SF_hydro_IA"/>
</dbReference>
<proteinExistence type="predicted"/>
<dbReference type="EMBL" id="VOSL01000052">
    <property type="protein sequence ID" value="TXD35038.1"/>
    <property type="molecule type" value="Genomic_DNA"/>
</dbReference>
<sequence length="199" mass="22685">MSDSPILLLDVMSTLVYDPIAHEIPNFFDLPLPKLFEVKHPTAWVDFEHGELEEDDFYDIFLPPPYGPVDGERLKAVLHDAYRWLDGIEGLLTDLREADIQMHTLSNYPVWYEVIESSLNLSRYLPWTFVSCHTGVRKPHPDAYLGAASTLGVDPSRCIFVDDRLNNCEAARRTGMRAIVFESASQLRDELVAHGVLQR</sequence>
<protein>
    <submittedName>
        <fullName evidence="1">HAD-IA family hydrolase</fullName>
    </submittedName>
</protein>